<dbReference type="EMBL" id="AF542013">
    <property type="protein sequence ID" value="AAP80823.1"/>
    <property type="molecule type" value="mRNA"/>
</dbReference>
<feature type="domain" description="Dynamin stalk" evidence="1">
    <location>
        <begin position="5"/>
        <end position="180"/>
    </location>
</feature>
<dbReference type="AlphaFoldDB" id="Q7XY55"/>
<dbReference type="Pfam" id="PF01031">
    <property type="entry name" value="Dynamin_M"/>
    <property type="match status" value="1"/>
</dbReference>
<dbReference type="PANTHER" id="PTHR11566">
    <property type="entry name" value="DYNAMIN"/>
    <property type="match status" value="1"/>
</dbReference>
<dbReference type="GO" id="GO:0003924">
    <property type="term" value="F:GTPase activity"/>
    <property type="evidence" value="ECO:0007669"/>
    <property type="project" value="TreeGrafter"/>
</dbReference>
<evidence type="ECO:0000313" key="2">
    <source>
        <dbReference type="EMBL" id="AAP80823.1"/>
    </source>
</evidence>
<dbReference type="GO" id="GO:0016020">
    <property type="term" value="C:membrane"/>
    <property type="evidence" value="ECO:0007669"/>
    <property type="project" value="TreeGrafter"/>
</dbReference>
<feature type="non-terminal residue" evidence="2">
    <location>
        <position position="206"/>
    </location>
</feature>
<feature type="non-terminal residue" evidence="2">
    <location>
        <position position="1"/>
    </location>
</feature>
<evidence type="ECO:0000259" key="1">
    <source>
        <dbReference type="Pfam" id="PF01031"/>
    </source>
</evidence>
<protein>
    <submittedName>
        <fullName evidence="2">Dynamin-like protein</fullName>
    </submittedName>
</protein>
<reference evidence="2" key="1">
    <citation type="submission" date="2002-08" db="EMBL/GenBank/DDBJ databases">
        <authorList>
            <person name="Liu C."/>
            <person name="Lee Y."/>
            <person name="Lee H."/>
        </authorList>
    </citation>
    <scope>NUCLEOTIDE SEQUENCE</scope>
</reference>
<accession>Q7XY55</accession>
<proteinExistence type="evidence at transcript level"/>
<organism evidence="2">
    <name type="scientific">Griffithsia japonica</name>
    <name type="common">Red alga</name>
    <dbReference type="NCBI Taxonomy" id="83288"/>
    <lineage>
        <taxon>Eukaryota</taxon>
        <taxon>Rhodophyta</taxon>
        <taxon>Florideophyceae</taxon>
        <taxon>Rhodymeniophycidae</taxon>
        <taxon>Ceramiales</taxon>
        <taxon>Ceramiaceae</taxon>
        <taxon>Griffithsia</taxon>
    </lineage>
</organism>
<dbReference type="InterPro" id="IPR022812">
    <property type="entry name" value="Dynamin"/>
</dbReference>
<name>Q7XY55_GRIJA</name>
<dbReference type="Gene3D" id="1.20.120.1240">
    <property type="entry name" value="Dynamin, middle domain"/>
    <property type="match status" value="1"/>
</dbReference>
<dbReference type="InterPro" id="IPR000375">
    <property type="entry name" value="Dynamin_stalk"/>
</dbReference>
<sequence>NFGTRALLAQLTGYASSYADAIDGRPSAPLATTELAGGARISYIFHERFGRELGAMDAFELLGTEEIRTALRNATGHRTPLFIPEAAFELLVRKQIHRFLRPSLACVDMVYDELTRLAEFVEGNELARFPKLRRAVSDATLKLLRERKKPTIEMVHSLVEMEMSYVNTYHPDFVGGRKAIGAIFGFHRTVAVRTCGAVRGLAQSGQ</sequence>
<dbReference type="GO" id="GO:0005874">
    <property type="term" value="C:microtubule"/>
    <property type="evidence" value="ECO:0007669"/>
    <property type="project" value="TreeGrafter"/>
</dbReference>
<dbReference type="PANTHER" id="PTHR11566:SF21">
    <property type="entry name" value="DYNAMIN RELATED PROTEIN 1, ISOFORM A"/>
    <property type="match status" value="1"/>
</dbReference>
<dbReference type="GO" id="GO:0008017">
    <property type="term" value="F:microtubule binding"/>
    <property type="evidence" value="ECO:0007669"/>
    <property type="project" value="TreeGrafter"/>
</dbReference>
<dbReference type="GO" id="GO:0005737">
    <property type="term" value="C:cytoplasm"/>
    <property type="evidence" value="ECO:0007669"/>
    <property type="project" value="TreeGrafter"/>
</dbReference>